<dbReference type="eggNOG" id="KOG0813">
    <property type="taxonomic scope" value="Eukaryota"/>
</dbReference>
<dbReference type="HAMAP" id="MF_01374">
    <property type="entry name" value="Glyoxalase_2"/>
    <property type="match status" value="1"/>
</dbReference>
<dbReference type="InterPro" id="IPR001279">
    <property type="entry name" value="Metallo-B-lactamas"/>
</dbReference>
<dbReference type="InterPro" id="IPR035680">
    <property type="entry name" value="Clx_II_MBL"/>
</dbReference>
<comment type="catalytic activity">
    <reaction evidence="1">
        <text>an S-(2-hydroxyacyl)glutathione + H2O = a 2-hydroxy carboxylate + glutathione + H(+)</text>
        <dbReference type="Rhea" id="RHEA:21864"/>
        <dbReference type="ChEBI" id="CHEBI:15377"/>
        <dbReference type="ChEBI" id="CHEBI:15378"/>
        <dbReference type="ChEBI" id="CHEBI:57925"/>
        <dbReference type="ChEBI" id="CHEBI:58896"/>
        <dbReference type="ChEBI" id="CHEBI:71261"/>
        <dbReference type="EC" id="3.1.2.6"/>
    </reaction>
</comment>
<dbReference type="FunFam" id="3.60.15.10:FF:000019">
    <property type="entry name" value="Hydroxyacylglutathione hydrolase, mitochondrial"/>
    <property type="match status" value="1"/>
</dbReference>
<dbReference type="Pfam" id="PF00753">
    <property type="entry name" value="Lactamase_B"/>
    <property type="match status" value="1"/>
</dbReference>
<dbReference type="GO" id="GO:0004416">
    <property type="term" value="F:hydroxyacylglutathione hydrolase activity"/>
    <property type="evidence" value="ECO:0007669"/>
    <property type="project" value="UniProtKB-EC"/>
</dbReference>
<evidence type="ECO:0000256" key="4">
    <source>
        <dbReference type="ARBA" id="ARBA00006759"/>
    </source>
</evidence>
<dbReference type="AlphaFoldDB" id="T1J5N6"/>
<dbReference type="EMBL" id="JH431866">
    <property type="status" value="NOT_ANNOTATED_CDS"/>
    <property type="molecule type" value="Genomic_DNA"/>
</dbReference>
<comment type="cofactor">
    <cofactor evidence="2">
        <name>Zn(2+)</name>
        <dbReference type="ChEBI" id="CHEBI:29105"/>
    </cofactor>
</comment>
<dbReference type="Pfam" id="PF16123">
    <property type="entry name" value="HAGH_C"/>
    <property type="match status" value="1"/>
</dbReference>
<comment type="pathway">
    <text evidence="3">Secondary metabolite metabolism; methylglyoxal degradation; (R)-lactate from methylglyoxal: step 2/2.</text>
</comment>
<dbReference type="InterPro" id="IPR036866">
    <property type="entry name" value="RibonucZ/Hydroxyglut_hydro"/>
</dbReference>
<name>T1J5N6_STRMM</name>
<dbReference type="PANTHER" id="PTHR11935">
    <property type="entry name" value="BETA LACTAMASE DOMAIN"/>
    <property type="match status" value="1"/>
</dbReference>
<dbReference type="Gene3D" id="3.60.15.10">
    <property type="entry name" value="Ribonuclease Z/Hydroxyacylglutathione hydrolase-like"/>
    <property type="match status" value="1"/>
</dbReference>
<dbReference type="GO" id="GO:0046872">
    <property type="term" value="F:metal ion binding"/>
    <property type="evidence" value="ECO:0007669"/>
    <property type="project" value="UniProtKB-KW"/>
</dbReference>
<evidence type="ECO:0000256" key="8">
    <source>
        <dbReference type="ARBA" id="ARBA00022833"/>
    </source>
</evidence>
<proteinExistence type="inferred from homology"/>
<feature type="domain" description="Metallo-beta-lactamase" evidence="10">
    <location>
        <begin position="60"/>
        <end position="221"/>
    </location>
</feature>
<evidence type="ECO:0000259" key="10">
    <source>
        <dbReference type="SMART" id="SM00849"/>
    </source>
</evidence>
<dbReference type="SUPFAM" id="SSF56281">
    <property type="entry name" value="Metallo-hydrolase/oxidoreductase"/>
    <property type="match status" value="1"/>
</dbReference>
<dbReference type="InterPro" id="IPR017782">
    <property type="entry name" value="Hydroxyacylglutathione_Hdrlase"/>
</dbReference>
<dbReference type="InterPro" id="IPR032282">
    <property type="entry name" value="HAGH_C"/>
</dbReference>
<accession>T1J5N6</accession>
<dbReference type="STRING" id="126957.T1J5N6"/>
<keyword evidence="6" id="KW-0479">Metal-binding</keyword>
<dbReference type="EnsemblMetazoa" id="SMAR008940-RA">
    <property type="protein sequence ID" value="SMAR008940-PA"/>
    <property type="gene ID" value="SMAR008940"/>
</dbReference>
<dbReference type="PANTHER" id="PTHR11935:SF94">
    <property type="entry name" value="TENZING NORGAY, ISOFORM C"/>
    <property type="match status" value="1"/>
</dbReference>
<protein>
    <recommendedName>
        <fullName evidence="5">hydroxyacylglutathione hydrolase</fullName>
        <ecNumber evidence="5">3.1.2.6</ecNumber>
    </recommendedName>
    <alternativeName>
        <fullName evidence="9">Glyoxalase II</fullName>
    </alternativeName>
</protein>
<dbReference type="PhylomeDB" id="T1J5N6"/>
<comment type="similarity">
    <text evidence="4">Belongs to the metallo-beta-lactamase superfamily. Glyoxalase II family.</text>
</comment>
<keyword evidence="8" id="KW-0862">Zinc</keyword>
<dbReference type="Proteomes" id="UP000014500">
    <property type="component" value="Unassembled WGS sequence"/>
</dbReference>
<dbReference type="HOGENOM" id="CLU_030571_4_0_1"/>
<evidence type="ECO:0000313" key="12">
    <source>
        <dbReference type="Proteomes" id="UP000014500"/>
    </source>
</evidence>
<keyword evidence="12" id="KW-1185">Reference proteome</keyword>
<dbReference type="GO" id="GO:0019243">
    <property type="term" value="P:methylglyoxal catabolic process to D-lactate via S-lactoyl-glutathione"/>
    <property type="evidence" value="ECO:0007669"/>
    <property type="project" value="InterPro"/>
</dbReference>
<dbReference type="CDD" id="cd07723">
    <property type="entry name" value="hydroxyacylglutathione_hydrolase_MBL-fold"/>
    <property type="match status" value="1"/>
</dbReference>
<evidence type="ECO:0000256" key="5">
    <source>
        <dbReference type="ARBA" id="ARBA00011917"/>
    </source>
</evidence>
<dbReference type="GO" id="GO:0031123">
    <property type="term" value="P:RNA 3'-end processing"/>
    <property type="evidence" value="ECO:0007669"/>
    <property type="project" value="UniProtKB-ARBA"/>
</dbReference>
<evidence type="ECO:0000256" key="3">
    <source>
        <dbReference type="ARBA" id="ARBA00004963"/>
    </source>
</evidence>
<dbReference type="SMART" id="SM00849">
    <property type="entry name" value="Lactamase_B"/>
    <property type="match status" value="1"/>
</dbReference>
<evidence type="ECO:0000256" key="2">
    <source>
        <dbReference type="ARBA" id="ARBA00001947"/>
    </source>
</evidence>
<reference evidence="12" key="1">
    <citation type="submission" date="2011-05" db="EMBL/GenBank/DDBJ databases">
        <authorList>
            <person name="Richards S.R."/>
            <person name="Qu J."/>
            <person name="Jiang H."/>
            <person name="Jhangiani S.N."/>
            <person name="Agravi P."/>
            <person name="Goodspeed R."/>
            <person name="Gross S."/>
            <person name="Mandapat C."/>
            <person name="Jackson L."/>
            <person name="Mathew T."/>
            <person name="Pu L."/>
            <person name="Thornton R."/>
            <person name="Saada N."/>
            <person name="Wilczek-Boney K.B."/>
            <person name="Lee S."/>
            <person name="Kovar C."/>
            <person name="Wu Y."/>
            <person name="Scherer S.E."/>
            <person name="Worley K.C."/>
            <person name="Muzny D.M."/>
            <person name="Gibbs R."/>
        </authorList>
    </citation>
    <scope>NUCLEOTIDE SEQUENCE</scope>
    <source>
        <strain evidence="12">Brora</strain>
    </source>
</reference>
<evidence type="ECO:0000256" key="9">
    <source>
        <dbReference type="ARBA" id="ARBA00031044"/>
    </source>
</evidence>
<dbReference type="EC" id="3.1.2.6" evidence="5"/>
<evidence type="ECO:0000256" key="7">
    <source>
        <dbReference type="ARBA" id="ARBA00022801"/>
    </source>
</evidence>
<dbReference type="OMA" id="NYIWLLQ"/>
<reference evidence="11" key="2">
    <citation type="submission" date="2015-02" db="UniProtKB">
        <authorList>
            <consortium name="EnsemblMetazoa"/>
        </authorList>
    </citation>
    <scope>IDENTIFICATION</scope>
</reference>
<dbReference type="NCBIfam" id="TIGR03413">
    <property type="entry name" value="GSH_gloB"/>
    <property type="match status" value="1"/>
</dbReference>
<evidence type="ECO:0000256" key="6">
    <source>
        <dbReference type="ARBA" id="ARBA00022723"/>
    </source>
</evidence>
<keyword evidence="7" id="KW-0378">Hydrolase</keyword>
<organism evidence="11 12">
    <name type="scientific">Strigamia maritima</name>
    <name type="common">European centipede</name>
    <name type="synonym">Geophilus maritimus</name>
    <dbReference type="NCBI Taxonomy" id="126957"/>
    <lineage>
        <taxon>Eukaryota</taxon>
        <taxon>Metazoa</taxon>
        <taxon>Ecdysozoa</taxon>
        <taxon>Arthropoda</taxon>
        <taxon>Myriapoda</taxon>
        <taxon>Chilopoda</taxon>
        <taxon>Pleurostigmophora</taxon>
        <taxon>Geophilomorpha</taxon>
        <taxon>Linotaeniidae</taxon>
        <taxon>Strigamia</taxon>
    </lineage>
</organism>
<evidence type="ECO:0000313" key="11">
    <source>
        <dbReference type="EnsemblMetazoa" id="SMAR008940-PA"/>
    </source>
</evidence>
<evidence type="ECO:0000256" key="1">
    <source>
        <dbReference type="ARBA" id="ARBA00001623"/>
    </source>
</evidence>
<dbReference type="PIRSF" id="PIRSF005457">
    <property type="entry name" value="Glx"/>
    <property type="match status" value="1"/>
</dbReference>
<sequence length="306" mass="34219">MDLGIDCIYAYKKCKLFTDNFVLATSVYFLSQSTLHPNQTRNATVTETNMKIHILPALQDNYMYLIVDEATKEAAIVDPVEPDKVINKVREEGANLTTVLTTHHHWDHAGGNADLVKKVKNLRVCGGDSRIDALTNMVSHGDEFQVGKLFVKCLFTPCHTSGHICYFVTSQSGAPPAVFTGDTLFLAGCGRFFEGKPEEMYRALVEVLGNLPDITRVYCGHEYSVANLKFAQCVEPDNAAIYEKMAWAKNQVQKHEPTVPSTIGEEKMYNPFMRVCEESVQQHACQTDPIATMGVIRKEKDNFKAK</sequence>